<dbReference type="PANTHER" id="PTHR23253:SF9">
    <property type="entry name" value="EUKARYOTIC TRANSLATION INITIATION FACTOR 4 GAMMA 2"/>
    <property type="match status" value="1"/>
</dbReference>
<keyword evidence="7" id="KW-1185">Reference proteome</keyword>
<dbReference type="GO" id="GO:0016281">
    <property type="term" value="C:eukaryotic translation initiation factor 4F complex"/>
    <property type="evidence" value="ECO:0007669"/>
    <property type="project" value="TreeGrafter"/>
</dbReference>
<feature type="compositionally biased region" description="Low complexity" evidence="4">
    <location>
        <begin position="76"/>
        <end position="89"/>
    </location>
</feature>
<accession>A0A0C9XAF1</accession>
<dbReference type="PANTHER" id="PTHR23253">
    <property type="entry name" value="EUKARYOTIC TRANSLATION INITIATION FACTOR 4 GAMMA"/>
    <property type="match status" value="1"/>
</dbReference>
<dbReference type="PROSITE" id="PS51366">
    <property type="entry name" value="MI"/>
    <property type="match status" value="1"/>
</dbReference>
<proteinExistence type="inferred from homology"/>
<reference evidence="6 7" key="1">
    <citation type="submission" date="2014-04" db="EMBL/GenBank/DDBJ databases">
        <authorList>
            <consortium name="DOE Joint Genome Institute"/>
            <person name="Kuo A."/>
            <person name="Kohler A."/>
            <person name="Nagy L.G."/>
            <person name="Floudas D."/>
            <person name="Copeland A."/>
            <person name="Barry K.W."/>
            <person name="Cichocki N."/>
            <person name="Veneault-Fourrey C."/>
            <person name="LaButti K."/>
            <person name="Lindquist E.A."/>
            <person name="Lipzen A."/>
            <person name="Lundell T."/>
            <person name="Morin E."/>
            <person name="Murat C."/>
            <person name="Sun H."/>
            <person name="Tunlid A."/>
            <person name="Henrissat B."/>
            <person name="Grigoriev I.V."/>
            <person name="Hibbett D.S."/>
            <person name="Martin F."/>
            <person name="Nordberg H.P."/>
            <person name="Cantor M.N."/>
            <person name="Hua S.X."/>
        </authorList>
    </citation>
    <scope>NUCLEOTIDE SEQUENCE [LARGE SCALE GENOMIC DNA]</scope>
    <source>
        <strain evidence="6 7">LaAM-08-1</strain>
    </source>
</reference>
<dbReference type="InterPro" id="IPR016024">
    <property type="entry name" value="ARM-type_fold"/>
</dbReference>
<dbReference type="STRING" id="1095629.A0A0C9XAF1"/>
<organism evidence="6 7">
    <name type="scientific">Laccaria amethystina LaAM-08-1</name>
    <dbReference type="NCBI Taxonomy" id="1095629"/>
    <lineage>
        <taxon>Eukaryota</taxon>
        <taxon>Fungi</taxon>
        <taxon>Dikarya</taxon>
        <taxon>Basidiomycota</taxon>
        <taxon>Agaricomycotina</taxon>
        <taxon>Agaricomycetes</taxon>
        <taxon>Agaricomycetidae</taxon>
        <taxon>Agaricales</taxon>
        <taxon>Agaricineae</taxon>
        <taxon>Hydnangiaceae</taxon>
        <taxon>Laccaria</taxon>
    </lineage>
</organism>
<name>A0A0C9XAF1_9AGAR</name>
<evidence type="ECO:0000256" key="4">
    <source>
        <dbReference type="SAM" id="MobiDB-lite"/>
    </source>
</evidence>
<feature type="region of interest" description="Disordered" evidence="4">
    <location>
        <begin position="1"/>
        <end position="151"/>
    </location>
</feature>
<feature type="domain" description="MI" evidence="5">
    <location>
        <begin position="149"/>
        <end position="270"/>
    </location>
</feature>
<comment type="similarity">
    <text evidence="1">Belongs to the eukaryotic initiation factor 4G family.</text>
</comment>
<protein>
    <recommendedName>
        <fullName evidence="5">MI domain-containing protein</fullName>
    </recommendedName>
</protein>
<evidence type="ECO:0000256" key="2">
    <source>
        <dbReference type="ARBA" id="ARBA00022540"/>
    </source>
</evidence>
<evidence type="ECO:0000256" key="3">
    <source>
        <dbReference type="ARBA" id="ARBA00022917"/>
    </source>
</evidence>
<dbReference type="HOGENOM" id="CLU_063946_0_0_1"/>
<dbReference type="InterPro" id="IPR003891">
    <property type="entry name" value="Initiation_fac_eIF4g_MI"/>
</dbReference>
<dbReference type="SUPFAM" id="SSF48371">
    <property type="entry name" value="ARM repeat"/>
    <property type="match status" value="1"/>
</dbReference>
<dbReference type="Proteomes" id="UP000054477">
    <property type="component" value="Unassembled WGS sequence"/>
</dbReference>
<keyword evidence="2" id="KW-0396">Initiation factor</keyword>
<reference evidence="7" key="2">
    <citation type="submission" date="2015-01" db="EMBL/GenBank/DDBJ databases">
        <title>Evolutionary Origins and Diversification of the Mycorrhizal Mutualists.</title>
        <authorList>
            <consortium name="DOE Joint Genome Institute"/>
            <consortium name="Mycorrhizal Genomics Consortium"/>
            <person name="Kohler A."/>
            <person name="Kuo A."/>
            <person name="Nagy L.G."/>
            <person name="Floudas D."/>
            <person name="Copeland A."/>
            <person name="Barry K.W."/>
            <person name="Cichocki N."/>
            <person name="Veneault-Fourrey C."/>
            <person name="LaButti K."/>
            <person name="Lindquist E.A."/>
            <person name="Lipzen A."/>
            <person name="Lundell T."/>
            <person name="Morin E."/>
            <person name="Murat C."/>
            <person name="Riley R."/>
            <person name="Ohm R."/>
            <person name="Sun H."/>
            <person name="Tunlid A."/>
            <person name="Henrissat B."/>
            <person name="Grigoriev I.V."/>
            <person name="Hibbett D.S."/>
            <person name="Martin F."/>
        </authorList>
    </citation>
    <scope>NUCLEOTIDE SEQUENCE [LARGE SCALE GENOMIC DNA]</scope>
    <source>
        <strain evidence="7">LaAM-08-1</strain>
    </source>
</reference>
<evidence type="ECO:0000313" key="6">
    <source>
        <dbReference type="EMBL" id="KIK09260.1"/>
    </source>
</evidence>
<dbReference type="EMBL" id="KN838539">
    <property type="protein sequence ID" value="KIK09260.1"/>
    <property type="molecule type" value="Genomic_DNA"/>
</dbReference>
<evidence type="ECO:0000256" key="1">
    <source>
        <dbReference type="ARBA" id="ARBA00005775"/>
    </source>
</evidence>
<dbReference type="Pfam" id="PF02847">
    <property type="entry name" value="MA3"/>
    <property type="match status" value="1"/>
</dbReference>
<gene>
    <name evidence="6" type="ORF">K443DRAFT_452140</name>
</gene>
<evidence type="ECO:0000313" key="7">
    <source>
        <dbReference type="Proteomes" id="UP000054477"/>
    </source>
</evidence>
<dbReference type="Gene3D" id="1.25.40.180">
    <property type="match status" value="1"/>
</dbReference>
<dbReference type="GO" id="GO:0003743">
    <property type="term" value="F:translation initiation factor activity"/>
    <property type="evidence" value="ECO:0007669"/>
    <property type="project" value="UniProtKB-KW"/>
</dbReference>
<evidence type="ECO:0000259" key="5">
    <source>
        <dbReference type="PROSITE" id="PS51366"/>
    </source>
</evidence>
<dbReference type="GO" id="GO:0003729">
    <property type="term" value="F:mRNA binding"/>
    <property type="evidence" value="ECO:0007669"/>
    <property type="project" value="TreeGrafter"/>
</dbReference>
<dbReference type="AlphaFoldDB" id="A0A0C9XAF1"/>
<feature type="compositionally biased region" description="Basic and acidic residues" evidence="4">
    <location>
        <begin position="66"/>
        <end position="75"/>
    </location>
</feature>
<dbReference type="SMART" id="SM00544">
    <property type="entry name" value="MA3"/>
    <property type="match status" value="1"/>
</dbReference>
<sequence>MSRGGSRRGGDRGEFAQVGPDGWAVAGSGSGAPRPPPKVGDLSNFGKISKGQPMTFGPGSVFAGKKGTESKRESISRTSSSSNMFSMLSQNTETADTTAKAAVEPTQRKRLVLQPRSKPVEDAEAAPSNVESDVNSSEDETSPEMSDDDAKKKIAEDSKEFFGVRNLDEAEVYFSALPSQQHHNLVDKLVSTAVESKEADAQLVADFFNRAASKELCSPAAFEEGFTPIAEIIDDIAIDAPKAFQLFAMMIKGADFDEERRSRVASKSIDSDKLLALLSS</sequence>
<dbReference type="OrthoDB" id="514777at2759"/>
<feature type="compositionally biased region" description="Acidic residues" evidence="4">
    <location>
        <begin position="136"/>
        <end position="147"/>
    </location>
</feature>
<keyword evidence="3" id="KW-0648">Protein biosynthesis</keyword>